<accession>A0A7T0BX15</accession>
<evidence type="ECO:0000313" key="3">
    <source>
        <dbReference type="Proteomes" id="UP000594688"/>
    </source>
</evidence>
<dbReference type="InterPro" id="IPR005625">
    <property type="entry name" value="PepSY-ass_TM"/>
</dbReference>
<organism evidence="2 3">
    <name type="scientific">Candidatus Nitronauta litoralis</name>
    <dbReference type="NCBI Taxonomy" id="2705533"/>
    <lineage>
        <taxon>Bacteria</taxon>
        <taxon>Pseudomonadati</taxon>
        <taxon>Nitrospinota/Tectimicrobiota group</taxon>
        <taxon>Nitrospinota</taxon>
        <taxon>Nitrospinia</taxon>
        <taxon>Nitrospinales</taxon>
        <taxon>Nitrospinaceae</taxon>
        <taxon>Candidatus Nitronauta</taxon>
    </lineage>
</organism>
<dbReference type="EMBL" id="CP048685">
    <property type="protein sequence ID" value="QPJ62500.1"/>
    <property type="molecule type" value="Genomic_DNA"/>
</dbReference>
<evidence type="ECO:0000313" key="2">
    <source>
        <dbReference type="EMBL" id="QPJ62500.1"/>
    </source>
</evidence>
<feature type="transmembrane region" description="Helical" evidence="1">
    <location>
        <begin position="212"/>
        <end position="235"/>
    </location>
</feature>
<reference evidence="2 3" key="1">
    <citation type="submission" date="2020-02" db="EMBL/GenBank/DDBJ databases">
        <title>Genomic and physiological characterization of two novel Nitrospinaceae genera.</title>
        <authorList>
            <person name="Mueller A.J."/>
            <person name="Jung M.-Y."/>
            <person name="Strachan C.R."/>
            <person name="Herbold C.W."/>
            <person name="Kirkegaard R.H."/>
            <person name="Daims H."/>
        </authorList>
    </citation>
    <scope>NUCLEOTIDE SEQUENCE [LARGE SCALE GENOMIC DNA]</scope>
    <source>
        <strain evidence="2">EB</strain>
    </source>
</reference>
<keyword evidence="1" id="KW-0812">Transmembrane</keyword>
<dbReference type="PANTHER" id="PTHR34219">
    <property type="entry name" value="IRON-REGULATED INNER MEMBRANE PROTEIN-RELATED"/>
    <property type="match status" value="1"/>
</dbReference>
<evidence type="ECO:0008006" key="4">
    <source>
        <dbReference type="Google" id="ProtNLM"/>
    </source>
</evidence>
<feature type="transmembrane region" description="Helical" evidence="1">
    <location>
        <begin position="256"/>
        <end position="276"/>
    </location>
</feature>
<protein>
    <recommendedName>
        <fullName evidence="4">PepSY domain-containing protein</fullName>
    </recommendedName>
</protein>
<evidence type="ECO:0000256" key="1">
    <source>
        <dbReference type="SAM" id="Phobius"/>
    </source>
</evidence>
<dbReference type="Pfam" id="PF03929">
    <property type="entry name" value="PepSY_TM"/>
    <property type="match status" value="1"/>
</dbReference>
<dbReference type="AlphaFoldDB" id="A0A7T0BX15"/>
<proteinExistence type="predicted"/>
<dbReference type="Proteomes" id="UP000594688">
    <property type="component" value="Chromosome"/>
</dbReference>
<sequence>MSLVTKGIVRIHRWFGVILCLFFAGWFASGAVLLYVPFPSLSDTERWDYSQLIDSSRIHISPAEAIESGKLSTLNRLRIIGLGERGVYVLEPNTGPVRAVWADNGELVQFLKKDLIVNSFSSISNTPVTEIEGPIEFDQWIVHHRFNSYRPFYKLKLNDPGSEEIYYSQRTGEPMQQTFEDERFWGYLGAVIHWIYPTILRKHHDLWSFLVWWLSLAGIAMVLSGLWTGFSSLWNQRRKSNSLLNPYKGWLKWHQTLGILGGVVTLTWIFSGWLSMDHGRLFSSPTPSRFNLEKFRGLSLDQAVSNISSATLRGLGSFKEAQFFSVDGKVYVLIRTENKSKLLSLGQKYNLVPSQFSEKELVSAVKKGWSGFEIKGVYKLDKFDRYTNLREGSLPPKTLRVEINDPEKTWVHVDMETGALVSVMDQSRRAYRWLYNGLHSFDFPGFSNHRPVWDIVIISFLILGFSLSVTGVVVGWKKLWNSRRIKVHSSNYVSIKATEQR</sequence>
<name>A0A7T0BX15_9BACT</name>
<dbReference type="KEGG" id="nli:G3M70_11720"/>
<gene>
    <name evidence="2" type="ORF">G3M70_11720</name>
</gene>
<feature type="transmembrane region" description="Helical" evidence="1">
    <location>
        <begin position="184"/>
        <end position="200"/>
    </location>
</feature>
<feature type="transmembrane region" description="Helical" evidence="1">
    <location>
        <begin position="14"/>
        <end position="36"/>
    </location>
</feature>
<keyword evidence="1" id="KW-0472">Membrane</keyword>
<dbReference type="PANTHER" id="PTHR34219:SF6">
    <property type="entry name" value="BLR3280 PROTEIN"/>
    <property type="match status" value="1"/>
</dbReference>
<keyword evidence="1" id="KW-1133">Transmembrane helix</keyword>
<feature type="transmembrane region" description="Helical" evidence="1">
    <location>
        <begin position="455"/>
        <end position="476"/>
    </location>
</feature>